<dbReference type="SMART" id="SM00490">
    <property type="entry name" value="HELICc"/>
    <property type="match status" value="1"/>
</dbReference>
<organism evidence="2 3">
    <name type="scientific">Roseburia faecis</name>
    <dbReference type="NCBI Taxonomy" id="301302"/>
    <lineage>
        <taxon>Bacteria</taxon>
        <taxon>Bacillati</taxon>
        <taxon>Bacillota</taxon>
        <taxon>Clostridia</taxon>
        <taxon>Lachnospirales</taxon>
        <taxon>Lachnospiraceae</taxon>
        <taxon>Roseburia</taxon>
    </lineage>
</organism>
<dbReference type="Gene3D" id="3.40.50.300">
    <property type="entry name" value="P-loop containing nucleotide triphosphate hydrolases"/>
    <property type="match status" value="1"/>
</dbReference>
<dbReference type="AlphaFoldDB" id="A0A844KQ47"/>
<comment type="caution">
    <text evidence="2">The sequence shown here is derived from an EMBL/GenBank/DDBJ whole genome shotgun (WGS) entry which is preliminary data.</text>
</comment>
<evidence type="ECO:0000313" key="3">
    <source>
        <dbReference type="Proteomes" id="UP000446657"/>
    </source>
</evidence>
<accession>A0A844KQ47</accession>
<dbReference type="GO" id="GO:0005829">
    <property type="term" value="C:cytosol"/>
    <property type="evidence" value="ECO:0007669"/>
    <property type="project" value="TreeGrafter"/>
</dbReference>
<dbReference type="RefSeq" id="WP_155177481.1">
    <property type="nucleotide sequence ID" value="NZ_WNAK01000030.1"/>
</dbReference>
<reference evidence="2 3" key="1">
    <citation type="journal article" date="2019" name="Nat. Med.">
        <title>A library of human gut bacterial isolates paired with longitudinal multiomics data enables mechanistic microbiome research.</title>
        <authorList>
            <person name="Poyet M."/>
            <person name="Groussin M."/>
            <person name="Gibbons S.M."/>
            <person name="Avila-Pacheco J."/>
            <person name="Jiang X."/>
            <person name="Kearney S.M."/>
            <person name="Perrotta A.R."/>
            <person name="Berdy B."/>
            <person name="Zhao S."/>
            <person name="Lieberman T.D."/>
            <person name="Swanson P.K."/>
            <person name="Smith M."/>
            <person name="Roesemann S."/>
            <person name="Alexander J.E."/>
            <person name="Rich S.A."/>
            <person name="Livny J."/>
            <person name="Vlamakis H."/>
            <person name="Clish C."/>
            <person name="Bullock K."/>
            <person name="Deik A."/>
            <person name="Scott J."/>
            <person name="Pierce K.A."/>
            <person name="Xavier R.J."/>
            <person name="Alm E.J."/>
        </authorList>
    </citation>
    <scope>NUCLEOTIDE SEQUENCE [LARGE SCALE GENOMIC DNA]</scope>
    <source>
        <strain evidence="2 3">BIOML-A1</strain>
    </source>
</reference>
<name>A0A844KQ47_9FIRM</name>
<dbReference type="PANTHER" id="PTHR47396:SF1">
    <property type="entry name" value="ATP-DEPENDENT HELICASE IRC3-RELATED"/>
    <property type="match status" value="1"/>
</dbReference>
<proteinExistence type="predicted"/>
<gene>
    <name evidence="2" type="ORF">GMD30_13565</name>
</gene>
<dbReference type="SUPFAM" id="SSF52540">
    <property type="entry name" value="P-loop containing nucleoside triphosphate hydrolases"/>
    <property type="match status" value="1"/>
</dbReference>
<feature type="domain" description="Helicase C-terminal" evidence="1">
    <location>
        <begin position="47"/>
        <end position="203"/>
    </location>
</feature>
<protein>
    <recommendedName>
        <fullName evidence="1">Helicase C-terminal domain-containing protein</fullName>
    </recommendedName>
</protein>
<dbReference type="InterPro" id="IPR027417">
    <property type="entry name" value="P-loop_NTPase"/>
</dbReference>
<dbReference type="InterPro" id="IPR050742">
    <property type="entry name" value="Helicase_Restrict-Modif_Enz"/>
</dbReference>
<evidence type="ECO:0000259" key="1">
    <source>
        <dbReference type="PROSITE" id="PS51194"/>
    </source>
</evidence>
<evidence type="ECO:0000313" key="2">
    <source>
        <dbReference type="EMBL" id="MTR82688.1"/>
    </source>
</evidence>
<dbReference type="EMBL" id="WNAL01000032">
    <property type="protein sequence ID" value="MTR82688.1"/>
    <property type="molecule type" value="Genomic_DNA"/>
</dbReference>
<dbReference type="InterPro" id="IPR001650">
    <property type="entry name" value="Helicase_C-like"/>
</dbReference>
<dbReference type="PROSITE" id="PS51194">
    <property type="entry name" value="HELICASE_CTER"/>
    <property type="match status" value="1"/>
</dbReference>
<dbReference type="PANTHER" id="PTHR47396">
    <property type="entry name" value="TYPE I RESTRICTION ENZYME ECOKI R PROTEIN"/>
    <property type="match status" value="1"/>
</dbReference>
<sequence>MKKKIVAEANVCRIETNLDLSHIRFNGKDYINADLEKSIRVKSRNELIADVLYNYFSEGKAGQLQGVVFCVNTNHAQEMERILNAKGLSAKAYTRKTKNPDEVMQQFREKKIRFLCACEMISEGWDYPELGILVMARPTLSKVLYMQQIGRGLRRTNTKTNVFVIDVVDEYGAMAKPCSMHSIFSNPFYTAFGSILKRDYSLGDMIEVDGLHETVERIVQVDIETFEEKYGDYLNQEQLAREFYLSTGTITSWVTKGKISPDEMITFGSRKIYLFAPEHVKQIREENNIPEHTEETIKTDFFDFVEERDYSLSYKMPFLLSFLKNMNEIGDAKIDNVLTDYIAFYQDRIDKGLPVDRSSCPYNAERLKDRKYIKSNMLTNPFEKFERKRFLYYSKDLNVISMNHALFIKMSKQDFEKVKVQMEEDLEKYYERVK</sequence>
<dbReference type="Proteomes" id="UP000446657">
    <property type="component" value="Unassembled WGS sequence"/>
</dbReference>
<dbReference type="Pfam" id="PF00271">
    <property type="entry name" value="Helicase_C"/>
    <property type="match status" value="1"/>
</dbReference>